<dbReference type="InterPro" id="IPR001173">
    <property type="entry name" value="Glyco_trans_2-like"/>
</dbReference>
<dbReference type="SUPFAM" id="SSF53448">
    <property type="entry name" value="Nucleotide-diphospho-sugar transferases"/>
    <property type="match status" value="1"/>
</dbReference>
<evidence type="ECO:0000313" key="3">
    <source>
        <dbReference type="Proteomes" id="UP001320609"/>
    </source>
</evidence>
<gene>
    <name evidence="2" type="ORF">MLE19_18515</name>
</gene>
<dbReference type="CDD" id="cd00761">
    <property type="entry name" value="Glyco_tranf_GTA_type"/>
    <property type="match status" value="1"/>
</dbReference>
<feature type="domain" description="Glycosyltransferase 2-like" evidence="1">
    <location>
        <begin position="108"/>
        <end position="187"/>
    </location>
</feature>
<accession>A0ABS9SB54</accession>
<sequence>MINQYLASCLKNRERSPSEIIKSDSLSLMFTSEVNDIDIKQVELAQQVLKKRSDYNDQSNNANIDYVRLQKKIVERHLENRVGYYGNDQVITLNDYKALISEKRDTFVVIKFMDESPHIRATLKSILNQKYEMKRLVVVAVDNNSTDGSDEIVKSVINETVTDARIYYVNQIMPGGGNAARYGVDACISTIYNMCKLDNDWSRLQHCSIAVTDGDTVYTEGVLKEIDFQLKSNIDIDGVMPFLIYKITSTVRFFNNYVPLSEDFSNLDPSLFIKVDFPLCGSLAYGELKLSNRIKYFNTIFSRDNFSIHTNEKLSYIVLIDKEGNKAKLYIDGQLLLEQSTVSGDDRSLVYLNNNYIERNEKWKWHTLVGHDVFLRSLYTMFSFPEEAILPDTSDALKTFRCWSFSIGGQHQLSRPGLKVVTGTDYQSGRIHKAVGCRIVLANAKEYSETEIDRLAKMIRNFNKNQNIFYGDARSSSLERASGLYLHMTRIQTKIEEEVKKYDDNFYKETAFPERILFPLRWVLKNSILFSILSSQSISEEIEKLVFLPLVGLKNLNEIKKNILNHSFKKEIISSEHEAREEKAEKIAEKIIEMSFDNIMFFYNKVLGEYFKFSGVDPDAYKWLLEDVGDIECALLKEKIAIDPAEAWRSEEYVIDQDRGQVVDIFTSRGSENDH</sequence>
<dbReference type="InterPro" id="IPR029044">
    <property type="entry name" value="Nucleotide-diphossugar_trans"/>
</dbReference>
<reference evidence="2 3" key="1">
    <citation type="submission" date="2022-03" db="EMBL/GenBank/DDBJ databases">
        <title>Genomic signatures underlying metal tolerance in selected Arctic bacterial isolates.</title>
        <authorList>
            <person name="Thomas F.A."/>
            <person name="Venkatachalam S."/>
            <person name="Krishnan K.P."/>
        </authorList>
    </citation>
    <scope>NUCLEOTIDE SEQUENCE [LARGE SCALE GENOMIC DNA]</scope>
    <source>
        <strain evidence="2 3">HM116</strain>
    </source>
</reference>
<dbReference type="RefSeq" id="WP_240719591.1">
    <property type="nucleotide sequence ID" value="NZ_JAKVTW010000017.1"/>
</dbReference>
<comment type="caution">
    <text evidence="2">The sequence shown here is derived from an EMBL/GenBank/DDBJ whole genome shotgun (WGS) entry which is preliminary data.</text>
</comment>
<organism evidence="2 3">
    <name type="scientific">Vreelandella neptunia</name>
    <dbReference type="NCBI Taxonomy" id="115551"/>
    <lineage>
        <taxon>Bacteria</taxon>
        <taxon>Pseudomonadati</taxon>
        <taxon>Pseudomonadota</taxon>
        <taxon>Gammaproteobacteria</taxon>
        <taxon>Oceanospirillales</taxon>
        <taxon>Halomonadaceae</taxon>
        <taxon>Vreelandella</taxon>
    </lineage>
</organism>
<dbReference type="Proteomes" id="UP001320609">
    <property type="component" value="Unassembled WGS sequence"/>
</dbReference>
<proteinExistence type="predicted"/>
<dbReference type="EMBL" id="JAKVTW010000017">
    <property type="protein sequence ID" value="MCH4813329.1"/>
    <property type="molecule type" value="Genomic_DNA"/>
</dbReference>
<dbReference type="Gene3D" id="3.90.550.10">
    <property type="entry name" value="Spore Coat Polysaccharide Biosynthesis Protein SpsA, Chain A"/>
    <property type="match status" value="1"/>
</dbReference>
<name>A0ABS9SB54_9GAMM</name>
<protein>
    <submittedName>
        <fullName evidence="2">Glycosyltransferase family 2 protein</fullName>
    </submittedName>
</protein>
<evidence type="ECO:0000259" key="1">
    <source>
        <dbReference type="Pfam" id="PF00535"/>
    </source>
</evidence>
<evidence type="ECO:0000313" key="2">
    <source>
        <dbReference type="EMBL" id="MCH4813329.1"/>
    </source>
</evidence>
<keyword evidence="3" id="KW-1185">Reference proteome</keyword>
<dbReference type="Pfam" id="PF00535">
    <property type="entry name" value="Glycos_transf_2"/>
    <property type="match status" value="1"/>
</dbReference>